<evidence type="ECO:0000256" key="1">
    <source>
        <dbReference type="SAM" id="MobiDB-lite"/>
    </source>
</evidence>
<accession>A0AAW0ZDB6</accession>
<proteinExistence type="predicted"/>
<comment type="caution">
    <text evidence="2">The sequence shown here is derived from an EMBL/GenBank/DDBJ whole genome shotgun (WGS) entry which is preliminary data.</text>
</comment>
<keyword evidence="3" id="KW-1185">Reference proteome</keyword>
<sequence length="113" mass="13250">MKRLFSSYRKQRNKYSAEIKKAKQDSWEKFVTREGNKQPWSIIYKLQTKRLKLETVQSNICIKGTHTNTWDVTVKTLLNALKPNDEEANETGTETYETTREKSRELGIALPLQ</sequence>
<dbReference type="EMBL" id="JAWNGG020000258">
    <property type="protein sequence ID" value="KAK9295484.1"/>
    <property type="molecule type" value="Genomic_DNA"/>
</dbReference>
<feature type="region of interest" description="Disordered" evidence="1">
    <location>
        <begin position="85"/>
        <end position="113"/>
    </location>
</feature>
<evidence type="ECO:0000313" key="2">
    <source>
        <dbReference type="EMBL" id="KAK9295484.1"/>
    </source>
</evidence>
<reference evidence="2 3" key="1">
    <citation type="submission" date="2024-05" db="EMBL/GenBank/DDBJ databases">
        <title>The nuclear and mitochondrial genome assemblies of Tetragonisca angustula (Apidae: Meliponini), a tiny yet remarkable pollinator in the Neotropics.</title>
        <authorList>
            <person name="Ferrari R."/>
            <person name="Ricardo P.C."/>
            <person name="Dias F.C."/>
            <person name="Araujo N.S."/>
            <person name="Soares D.O."/>
            <person name="Zhou Q.-S."/>
            <person name="Zhu C.-D."/>
            <person name="Coutinho L."/>
            <person name="Airas M.C."/>
            <person name="Batista T.M."/>
        </authorList>
    </citation>
    <scope>NUCLEOTIDE SEQUENCE [LARGE SCALE GENOMIC DNA]</scope>
    <source>
        <strain evidence="2">ASF017062</strain>
        <tissue evidence="2">Abdomen</tissue>
    </source>
</reference>
<evidence type="ECO:0000313" key="3">
    <source>
        <dbReference type="Proteomes" id="UP001432146"/>
    </source>
</evidence>
<organism evidence="2 3">
    <name type="scientific">Tetragonisca angustula</name>
    <dbReference type="NCBI Taxonomy" id="166442"/>
    <lineage>
        <taxon>Eukaryota</taxon>
        <taxon>Metazoa</taxon>
        <taxon>Ecdysozoa</taxon>
        <taxon>Arthropoda</taxon>
        <taxon>Hexapoda</taxon>
        <taxon>Insecta</taxon>
        <taxon>Pterygota</taxon>
        <taxon>Neoptera</taxon>
        <taxon>Endopterygota</taxon>
        <taxon>Hymenoptera</taxon>
        <taxon>Apocrita</taxon>
        <taxon>Aculeata</taxon>
        <taxon>Apoidea</taxon>
        <taxon>Anthophila</taxon>
        <taxon>Apidae</taxon>
        <taxon>Tetragonisca</taxon>
    </lineage>
</organism>
<protein>
    <submittedName>
        <fullName evidence="2">Uncharacterized protein</fullName>
    </submittedName>
</protein>
<gene>
    <name evidence="2" type="ORF">QLX08_010211</name>
</gene>
<dbReference type="AlphaFoldDB" id="A0AAW0ZDB6"/>
<dbReference type="Proteomes" id="UP001432146">
    <property type="component" value="Unassembled WGS sequence"/>
</dbReference>
<name>A0AAW0ZDB6_9HYME</name>